<keyword evidence="2" id="KW-0472">Membrane</keyword>
<name>A0A392QF80_9FABA</name>
<proteinExistence type="predicted"/>
<feature type="region of interest" description="Disordered" evidence="1">
    <location>
        <begin position="78"/>
        <end position="159"/>
    </location>
</feature>
<keyword evidence="2" id="KW-1133">Transmembrane helix</keyword>
<feature type="compositionally biased region" description="Basic residues" evidence="1">
    <location>
        <begin position="84"/>
        <end position="100"/>
    </location>
</feature>
<reference evidence="3 4" key="1">
    <citation type="journal article" date="2018" name="Front. Plant Sci.">
        <title>Red Clover (Trifolium pratense) and Zigzag Clover (T. medium) - A Picture of Genomic Similarities and Differences.</title>
        <authorList>
            <person name="Dluhosova J."/>
            <person name="Istvanek J."/>
            <person name="Nedelnik J."/>
            <person name="Repkova J."/>
        </authorList>
    </citation>
    <scope>NUCLEOTIDE SEQUENCE [LARGE SCALE GENOMIC DNA]</scope>
    <source>
        <strain evidence="4">cv. 10/8</strain>
        <tissue evidence="3">Leaf</tissue>
    </source>
</reference>
<sequence>MPTSHLLRGIPLPFWTVFAALIPRIYFSVRLTLIALLLAERMRKVSEDDWLSYLAKSKQKKEEPEELVRPDIQLVVGETDGAKGAKRKRRGKSGRSSKSLKKNDGSSGQIVDLEAGGSQPSSPPPKRSRVLRSRSTTSIKAPGGNMMMQGGVSDVQKDDAAKDVTNVVVENDIIEA</sequence>
<evidence type="ECO:0000256" key="2">
    <source>
        <dbReference type="SAM" id="Phobius"/>
    </source>
</evidence>
<keyword evidence="2" id="KW-0812">Transmembrane</keyword>
<feature type="non-terminal residue" evidence="3">
    <location>
        <position position="176"/>
    </location>
</feature>
<keyword evidence="4" id="KW-1185">Reference proteome</keyword>
<protein>
    <submittedName>
        <fullName evidence="3">Uncharacterized protein</fullName>
    </submittedName>
</protein>
<evidence type="ECO:0000256" key="1">
    <source>
        <dbReference type="SAM" id="MobiDB-lite"/>
    </source>
</evidence>
<feature type="transmembrane region" description="Helical" evidence="2">
    <location>
        <begin position="12"/>
        <end position="38"/>
    </location>
</feature>
<evidence type="ECO:0000313" key="3">
    <source>
        <dbReference type="EMBL" id="MCI22818.1"/>
    </source>
</evidence>
<dbReference type="AlphaFoldDB" id="A0A392QF80"/>
<comment type="caution">
    <text evidence="3">The sequence shown here is derived from an EMBL/GenBank/DDBJ whole genome shotgun (WGS) entry which is preliminary data.</text>
</comment>
<organism evidence="3 4">
    <name type="scientific">Trifolium medium</name>
    <dbReference type="NCBI Taxonomy" id="97028"/>
    <lineage>
        <taxon>Eukaryota</taxon>
        <taxon>Viridiplantae</taxon>
        <taxon>Streptophyta</taxon>
        <taxon>Embryophyta</taxon>
        <taxon>Tracheophyta</taxon>
        <taxon>Spermatophyta</taxon>
        <taxon>Magnoliopsida</taxon>
        <taxon>eudicotyledons</taxon>
        <taxon>Gunneridae</taxon>
        <taxon>Pentapetalae</taxon>
        <taxon>rosids</taxon>
        <taxon>fabids</taxon>
        <taxon>Fabales</taxon>
        <taxon>Fabaceae</taxon>
        <taxon>Papilionoideae</taxon>
        <taxon>50 kb inversion clade</taxon>
        <taxon>NPAAA clade</taxon>
        <taxon>Hologalegina</taxon>
        <taxon>IRL clade</taxon>
        <taxon>Trifolieae</taxon>
        <taxon>Trifolium</taxon>
    </lineage>
</organism>
<accession>A0A392QF80</accession>
<evidence type="ECO:0000313" key="4">
    <source>
        <dbReference type="Proteomes" id="UP000265520"/>
    </source>
</evidence>
<dbReference type="Proteomes" id="UP000265520">
    <property type="component" value="Unassembled WGS sequence"/>
</dbReference>
<dbReference type="EMBL" id="LXQA010132526">
    <property type="protein sequence ID" value="MCI22818.1"/>
    <property type="molecule type" value="Genomic_DNA"/>
</dbReference>